<comment type="subcellular location">
    <subcellularLocation>
        <location evidence="6">Cytoplasm</location>
    </subcellularLocation>
</comment>
<comment type="similarity">
    <text evidence="6">Belongs to the KhpB RNA-binding protein family.</text>
</comment>
<dbReference type="InterPro" id="IPR015946">
    <property type="entry name" value="KH_dom-like_a/b"/>
</dbReference>
<dbReference type="CDD" id="cd02414">
    <property type="entry name" value="KH-II_Jag"/>
    <property type="match status" value="1"/>
</dbReference>
<keyword evidence="4 6" id="KW-0143">Chaperone</keyword>
<dbReference type="InterPro" id="IPR038008">
    <property type="entry name" value="Jag_KH"/>
</dbReference>
<dbReference type="AlphaFoldDB" id="A0A6N9TQ07"/>
<feature type="region of interest" description="Disordered" evidence="7">
    <location>
        <begin position="1"/>
        <end position="20"/>
    </location>
</feature>
<dbReference type="GO" id="GO:0003723">
    <property type="term" value="F:RNA binding"/>
    <property type="evidence" value="ECO:0007669"/>
    <property type="project" value="UniProtKB-UniRule"/>
</dbReference>
<feature type="compositionally biased region" description="Basic residues" evidence="7">
    <location>
        <begin position="242"/>
        <end position="251"/>
    </location>
</feature>
<dbReference type="InterPro" id="IPR038247">
    <property type="entry name" value="Jag_N_dom_sf"/>
</dbReference>
<dbReference type="NCBIfam" id="NF041568">
    <property type="entry name" value="Jag_EloR"/>
    <property type="match status" value="1"/>
</dbReference>
<dbReference type="Gene3D" id="3.30.30.80">
    <property type="entry name" value="probable RNA-binding protein from clostridium symbiosum atcc 14940"/>
    <property type="match status" value="1"/>
</dbReference>
<dbReference type="InterPro" id="IPR036867">
    <property type="entry name" value="R3H_dom_sf"/>
</dbReference>
<dbReference type="GO" id="GO:0009252">
    <property type="term" value="P:peptidoglycan biosynthetic process"/>
    <property type="evidence" value="ECO:0007669"/>
    <property type="project" value="UniProtKB-UniRule"/>
</dbReference>
<dbReference type="Gene3D" id="3.30.300.20">
    <property type="match status" value="1"/>
</dbReference>
<evidence type="ECO:0000256" key="3">
    <source>
        <dbReference type="ARBA" id="ARBA00022960"/>
    </source>
</evidence>
<dbReference type="HAMAP" id="MF_00867">
    <property type="entry name" value="KhpB"/>
    <property type="match status" value="1"/>
</dbReference>
<dbReference type="Gene3D" id="3.30.1370.50">
    <property type="entry name" value="R3H-like domain"/>
    <property type="match status" value="1"/>
</dbReference>
<dbReference type="PANTHER" id="PTHR35800:SF1">
    <property type="entry name" value="RNA-BINDING PROTEIN KHPB"/>
    <property type="match status" value="1"/>
</dbReference>
<feature type="compositionally biased region" description="Basic and acidic residues" evidence="7">
    <location>
        <begin position="1"/>
        <end position="16"/>
    </location>
</feature>
<evidence type="ECO:0000256" key="5">
    <source>
        <dbReference type="ARBA" id="ARBA00023316"/>
    </source>
</evidence>
<dbReference type="InterPro" id="IPR032782">
    <property type="entry name" value="KhpB_N"/>
</dbReference>
<feature type="domain" description="R3H" evidence="8">
    <location>
        <begin position="174"/>
        <end position="240"/>
    </location>
</feature>
<protein>
    <recommendedName>
        <fullName evidence="6">RNA-binding protein KhpB</fullName>
    </recommendedName>
    <alternativeName>
        <fullName evidence="6">RNA-binding protein EloR</fullName>
    </alternativeName>
</protein>
<evidence type="ECO:0000256" key="1">
    <source>
        <dbReference type="ARBA" id="ARBA00022490"/>
    </source>
</evidence>
<comment type="subunit">
    <text evidence="6">Forms a complex with KhpA.</text>
</comment>
<reference evidence="9 10" key="1">
    <citation type="submission" date="2020-02" db="EMBL/GenBank/DDBJ databases">
        <title>Comparative genomics of sulfur disproportionating microorganisms.</title>
        <authorList>
            <person name="Ward L.M."/>
            <person name="Bertran E."/>
            <person name="Johnston D.T."/>
        </authorList>
    </citation>
    <scope>NUCLEOTIDE SEQUENCE [LARGE SCALE GENOMIC DNA]</scope>
    <source>
        <strain evidence="9 10">DSM 100025</strain>
    </source>
</reference>
<keyword evidence="1 6" id="KW-0963">Cytoplasm</keyword>
<sequence length="251" mass="26836">MTDRLEPRSGEGREPPAEFEADTVDQAVAAAARSLGVAPEALEVEVLTRGSTGLFGIGGRKARILARVAAEAALHPAGTPAETAAGAAEAPGDLGGRVAGLCREILGRGGFEAEVAVTPDGSDLRVEISGPDVGLLIGRGGQTLDALEYLLNRLAGRGAETSARIRLDAGGYRERRARSLEALARRTAEKALRLRRPVSLPPMPPRERRIVHLALRDHREVRTWSSGEEPRRKVVVGPGRDRRPRHRRGDS</sequence>
<dbReference type="Pfam" id="PF01424">
    <property type="entry name" value="R3H"/>
    <property type="match status" value="1"/>
</dbReference>
<dbReference type="InterPro" id="IPR039247">
    <property type="entry name" value="KhpB"/>
</dbReference>
<comment type="domain">
    <text evidence="6">Has an N-terminal Jag-N domain and 2 RNA-binding domains (KH and R3H).</text>
</comment>
<name>A0A6N9TQ07_DISTH</name>
<dbReference type="Pfam" id="PF13083">
    <property type="entry name" value="KH_KhpA-B"/>
    <property type="match status" value="1"/>
</dbReference>
<dbReference type="SMART" id="SM00393">
    <property type="entry name" value="R3H"/>
    <property type="match status" value="1"/>
</dbReference>
<evidence type="ECO:0000259" key="8">
    <source>
        <dbReference type="PROSITE" id="PS51061"/>
    </source>
</evidence>
<keyword evidence="10" id="KW-1185">Reference proteome</keyword>
<evidence type="ECO:0000256" key="6">
    <source>
        <dbReference type="HAMAP-Rule" id="MF_00867"/>
    </source>
</evidence>
<evidence type="ECO:0000256" key="4">
    <source>
        <dbReference type="ARBA" id="ARBA00023186"/>
    </source>
</evidence>
<organism evidence="9 10">
    <name type="scientific">Dissulfurirhabdus thermomarina</name>
    <dbReference type="NCBI Taxonomy" id="1765737"/>
    <lineage>
        <taxon>Bacteria</taxon>
        <taxon>Deltaproteobacteria</taxon>
        <taxon>Dissulfurirhabdaceae</taxon>
        <taxon>Dissulfurirhabdus</taxon>
    </lineage>
</organism>
<dbReference type="CDD" id="cd02644">
    <property type="entry name" value="R3H_jag"/>
    <property type="match status" value="1"/>
</dbReference>
<proteinExistence type="inferred from homology"/>
<comment type="function">
    <text evidence="6">A probable RNA chaperone. Forms a complex with KhpA which binds to cellular RNA and controls its expression. Plays a role in peptidoglycan (PG) homeostasis and cell length regulation.</text>
</comment>
<dbReference type="SUPFAM" id="SSF82708">
    <property type="entry name" value="R3H domain"/>
    <property type="match status" value="1"/>
</dbReference>
<dbReference type="EMBL" id="JAAGRR010000157">
    <property type="protein sequence ID" value="NDY43362.1"/>
    <property type="molecule type" value="Genomic_DNA"/>
</dbReference>
<evidence type="ECO:0000313" key="10">
    <source>
        <dbReference type="Proteomes" id="UP000469346"/>
    </source>
</evidence>
<keyword evidence="2 6" id="KW-0694">RNA-binding</keyword>
<evidence type="ECO:0000256" key="2">
    <source>
        <dbReference type="ARBA" id="ARBA00022884"/>
    </source>
</evidence>
<keyword evidence="3 6" id="KW-0133">Cell shape</keyword>
<comment type="caution">
    <text evidence="6">Lacks conserved residue(s) required for the propagation of feature annotation.</text>
</comment>
<dbReference type="Pfam" id="PF14804">
    <property type="entry name" value="Jag_N"/>
    <property type="match status" value="1"/>
</dbReference>
<dbReference type="Proteomes" id="UP000469346">
    <property type="component" value="Unassembled WGS sequence"/>
</dbReference>
<keyword evidence="5 6" id="KW-0961">Cell wall biogenesis/degradation</keyword>
<dbReference type="InterPro" id="IPR001374">
    <property type="entry name" value="R3H_dom"/>
</dbReference>
<feature type="region of interest" description="Disordered" evidence="7">
    <location>
        <begin position="223"/>
        <end position="251"/>
    </location>
</feature>
<dbReference type="PANTHER" id="PTHR35800">
    <property type="entry name" value="PROTEIN JAG"/>
    <property type="match status" value="1"/>
</dbReference>
<dbReference type="InterPro" id="IPR034079">
    <property type="entry name" value="R3H_KhpB"/>
</dbReference>
<comment type="caution">
    <text evidence="9">The sequence shown here is derived from an EMBL/GenBank/DDBJ whole genome shotgun (WGS) entry which is preliminary data.</text>
</comment>
<dbReference type="SMART" id="SM01245">
    <property type="entry name" value="Jag_N"/>
    <property type="match status" value="1"/>
</dbReference>
<dbReference type="GO" id="GO:0005737">
    <property type="term" value="C:cytoplasm"/>
    <property type="evidence" value="ECO:0007669"/>
    <property type="project" value="UniProtKB-SubCell"/>
</dbReference>
<dbReference type="GO" id="GO:0008360">
    <property type="term" value="P:regulation of cell shape"/>
    <property type="evidence" value="ECO:0007669"/>
    <property type="project" value="UniProtKB-KW"/>
</dbReference>
<accession>A0A6N9TQ07</accession>
<evidence type="ECO:0000256" key="7">
    <source>
        <dbReference type="SAM" id="MobiDB-lite"/>
    </source>
</evidence>
<feature type="compositionally biased region" description="Basic and acidic residues" evidence="7">
    <location>
        <begin position="223"/>
        <end position="232"/>
    </location>
</feature>
<gene>
    <name evidence="6" type="primary">khpB</name>
    <name evidence="6" type="synonym">eloR</name>
    <name evidence="9" type="ORF">G3N55_10985</name>
</gene>
<evidence type="ECO:0000313" key="9">
    <source>
        <dbReference type="EMBL" id="NDY43362.1"/>
    </source>
</evidence>
<dbReference type="RefSeq" id="WP_163299492.1">
    <property type="nucleotide sequence ID" value="NZ_JAAGRR010000157.1"/>
</dbReference>
<dbReference type="GO" id="GO:0071555">
    <property type="term" value="P:cell wall organization"/>
    <property type="evidence" value="ECO:0007669"/>
    <property type="project" value="UniProtKB-KW"/>
</dbReference>
<dbReference type="PROSITE" id="PS51061">
    <property type="entry name" value="R3H"/>
    <property type="match status" value="1"/>
</dbReference>